<accession>A0A8J2RFB9</accession>
<keyword evidence="3" id="KW-1185">Reference proteome</keyword>
<organism evidence="2 3">
    <name type="scientific">Daphnia galeata</name>
    <dbReference type="NCBI Taxonomy" id="27404"/>
    <lineage>
        <taxon>Eukaryota</taxon>
        <taxon>Metazoa</taxon>
        <taxon>Ecdysozoa</taxon>
        <taxon>Arthropoda</taxon>
        <taxon>Crustacea</taxon>
        <taxon>Branchiopoda</taxon>
        <taxon>Diplostraca</taxon>
        <taxon>Cladocera</taxon>
        <taxon>Anomopoda</taxon>
        <taxon>Daphniidae</taxon>
        <taxon>Daphnia</taxon>
    </lineage>
</organism>
<keyword evidence="1" id="KW-0812">Transmembrane</keyword>
<evidence type="ECO:0000313" key="2">
    <source>
        <dbReference type="EMBL" id="CAH0101040.1"/>
    </source>
</evidence>
<keyword evidence="1" id="KW-0472">Membrane</keyword>
<comment type="caution">
    <text evidence="2">The sequence shown here is derived from an EMBL/GenBank/DDBJ whole genome shotgun (WGS) entry which is preliminary data.</text>
</comment>
<dbReference type="AlphaFoldDB" id="A0A8J2RFB9"/>
<protein>
    <submittedName>
        <fullName evidence="2">Uncharacterized protein</fullName>
    </submittedName>
</protein>
<name>A0A8J2RFB9_9CRUS</name>
<proteinExistence type="predicted"/>
<keyword evidence="1" id="KW-1133">Transmembrane helix</keyword>
<sequence>MLIRKPRGSFGPITVGIVLLIGVAAGSYIWGPTLQHYMNTDPEILYCCNSRHFVFFIKQLIEISQVC</sequence>
<reference evidence="2" key="1">
    <citation type="submission" date="2021-11" db="EMBL/GenBank/DDBJ databases">
        <authorList>
            <person name="Schell T."/>
        </authorList>
    </citation>
    <scope>NUCLEOTIDE SEQUENCE</scope>
    <source>
        <strain evidence="2">M5</strain>
    </source>
</reference>
<gene>
    <name evidence="2" type="ORF">DGAL_LOCUS3337</name>
</gene>
<dbReference type="EMBL" id="CAKKLH010000049">
    <property type="protein sequence ID" value="CAH0101040.1"/>
    <property type="molecule type" value="Genomic_DNA"/>
</dbReference>
<dbReference type="Proteomes" id="UP000789390">
    <property type="component" value="Unassembled WGS sequence"/>
</dbReference>
<feature type="transmembrane region" description="Helical" evidence="1">
    <location>
        <begin position="12"/>
        <end position="30"/>
    </location>
</feature>
<evidence type="ECO:0000313" key="3">
    <source>
        <dbReference type="Proteomes" id="UP000789390"/>
    </source>
</evidence>
<evidence type="ECO:0000256" key="1">
    <source>
        <dbReference type="SAM" id="Phobius"/>
    </source>
</evidence>